<organism evidence="1 2">
    <name type="scientific">Vitis vinifera</name>
    <name type="common">Grape</name>
    <dbReference type="NCBI Taxonomy" id="29760"/>
    <lineage>
        <taxon>Eukaryota</taxon>
        <taxon>Viridiplantae</taxon>
        <taxon>Streptophyta</taxon>
        <taxon>Embryophyta</taxon>
        <taxon>Tracheophyta</taxon>
        <taxon>Spermatophyta</taxon>
        <taxon>Magnoliopsida</taxon>
        <taxon>eudicotyledons</taxon>
        <taxon>Gunneridae</taxon>
        <taxon>Pentapetalae</taxon>
        <taxon>rosids</taxon>
        <taxon>Vitales</taxon>
        <taxon>Vitaceae</taxon>
        <taxon>Viteae</taxon>
        <taxon>Vitis</taxon>
    </lineage>
</organism>
<dbReference type="PaxDb" id="29760-VIT_15s0024g00670.t01"/>
<evidence type="ECO:0000313" key="2">
    <source>
        <dbReference type="Proteomes" id="UP000009183"/>
    </source>
</evidence>
<dbReference type="EMBL" id="FN596748">
    <property type="protein sequence ID" value="CCB62185.1"/>
    <property type="molecule type" value="Genomic_DNA"/>
</dbReference>
<name>F6I5G7_VITVI</name>
<gene>
    <name evidence="1" type="ordered locus">VIT_15s0024g00670</name>
</gene>
<dbReference type="InParanoid" id="F6I5G7"/>
<sequence length="93" mass="10622">MESGGCCRKLFLERIKIALLCALHGEKCQASFDPISNRVQIFRGFIRFEWTKCTRNAWDTDEFSSCESLYVVADCGQHVPRELRTSLVLASEC</sequence>
<reference evidence="2" key="1">
    <citation type="journal article" date="2007" name="Nature">
        <title>The grapevine genome sequence suggests ancestral hexaploidization in major angiosperm phyla.</title>
        <authorList>
            <consortium name="The French-Italian Public Consortium for Grapevine Genome Characterization."/>
            <person name="Jaillon O."/>
            <person name="Aury J.-M."/>
            <person name="Noel B."/>
            <person name="Policriti A."/>
            <person name="Clepet C."/>
            <person name="Casagrande A."/>
            <person name="Choisne N."/>
            <person name="Aubourg S."/>
            <person name="Vitulo N."/>
            <person name="Jubin C."/>
            <person name="Vezzi A."/>
            <person name="Legeai F."/>
            <person name="Hugueney P."/>
            <person name="Dasilva C."/>
            <person name="Horner D."/>
            <person name="Mica E."/>
            <person name="Jublot D."/>
            <person name="Poulain J."/>
            <person name="Bruyere C."/>
            <person name="Billault A."/>
            <person name="Segurens B."/>
            <person name="Gouyvenoux M."/>
            <person name="Ugarte E."/>
            <person name="Cattonaro F."/>
            <person name="Anthouard V."/>
            <person name="Vico V."/>
            <person name="Del Fabbro C."/>
            <person name="Alaux M."/>
            <person name="Di Gaspero G."/>
            <person name="Dumas V."/>
            <person name="Felice N."/>
            <person name="Paillard S."/>
            <person name="Juman I."/>
            <person name="Moroldo M."/>
            <person name="Scalabrin S."/>
            <person name="Canaguier A."/>
            <person name="Le Clainche I."/>
            <person name="Malacrida G."/>
            <person name="Durand E."/>
            <person name="Pesole G."/>
            <person name="Laucou V."/>
            <person name="Chatelet P."/>
            <person name="Merdinoglu D."/>
            <person name="Delledonne M."/>
            <person name="Pezzotti M."/>
            <person name="Lecharny A."/>
            <person name="Scarpelli C."/>
            <person name="Artiguenave F."/>
            <person name="Pe M.E."/>
            <person name="Valle G."/>
            <person name="Morgante M."/>
            <person name="Caboche M."/>
            <person name="Adam-Blondon A.-F."/>
            <person name="Weissenbach J."/>
            <person name="Quetier F."/>
            <person name="Wincker P."/>
        </authorList>
    </citation>
    <scope>NUCLEOTIDE SEQUENCE [LARGE SCALE GENOMIC DNA]</scope>
    <source>
        <strain evidence="2">cv. Pinot noir / PN40024</strain>
    </source>
</reference>
<accession>F6I5G7</accession>
<dbReference type="Proteomes" id="UP000009183">
    <property type="component" value="Chromosome 15"/>
</dbReference>
<proteinExistence type="predicted"/>
<keyword evidence="2" id="KW-1185">Reference proteome</keyword>
<evidence type="ECO:0000313" key="1">
    <source>
        <dbReference type="EMBL" id="CCB62185.1"/>
    </source>
</evidence>
<dbReference type="HOGENOM" id="CLU_2404008_0_0_1"/>
<dbReference type="AlphaFoldDB" id="F6I5G7"/>
<dbReference type="ExpressionAtlas" id="F6I5G7">
    <property type="expression patterns" value="baseline"/>
</dbReference>
<protein>
    <submittedName>
        <fullName evidence="1">Uncharacterized protein</fullName>
    </submittedName>
</protein>